<protein>
    <submittedName>
        <fullName evidence="1">Uncharacterized protein</fullName>
    </submittedName>
</protein>
<gene>
    <name evidence="1" type="ORF">MENT_LOCUS5917</name>
</gene>
<name>A0A6V7U1E5_MELEN</name>
<evidence type="ECO:0000313" key="1">
    <source>
        <dbReference type="EMBL" id="CAD2138824.1"/>
    </source>
</evidence>
<reference evidence="1 2" key="1">
    <citation type="submission" date="2020-08" db="EMBL/GenBank/DDBJ databases">
        <authorList>
            <person name="Koutsovoulos G."/>
            <person name="Danchin GJ E."/>
        </authorList>
    </citation>
    <scope>NUCLEOTIDE SEQUENCE [LARGE SCALE GENOMIC DNA]</scope>
</reference>
<evidence type="ECO:0000313" key="2">
    <source>
        <dbReference type="Proteomes" id="UP000580250"/>
    </source>
</evidence>
<dbReference type="AlphaFoldDB" id="A0A6V7U1E5"/>
<accession>A0A6V7U1E5</accession>
<proteinExistence type="predicted"/>
<comment type="caution">
    <text evidence="1">The sequence shown here is derived from an EMBL/GenBank/DDBJ whole genome shotgun (WGS) entry which is preliminary data.</text>
</comment>
<sequence>MAGVPYNDVIALFNSSKRHLAFINLNIGRWHAASTLGLVARKVYSFWDAVFPFSIRVDRDAFLDVCDSINAVELGTSVNDVRNRATRVIGIIDQWLDHLIGLNEALFVQNYFMMVRMRVTINALLEEALPDFSRNV</sequence>
<organism evidence="1 2">
    <name type="scientific">Meloidogyne enterolobii</name>
    <name type="common">Root-knot nematode worm</name>
    <name type="synonym">Meloidogyne mayaguensis</name>
    <dbReference type="NCBI Taxonomy" id="390850"/>
    <lineage>
        <taxon>Eukaryota</taxon>
        <taxon>Metazoa</taxon>
        <taxon>Ecdysozoa</taxon>
        <taxon>Nematoda</taxon>
        <taxon>Chromadorea</taxon>
        <taxon>Rhabditida</taxon>
        <taxon>Tylenchina</taxon>
        <taxon>Tylenchomorpha</taxon>
        <taxon>Tylenchoidea</taxon>
        <taxon>Meloidogynidae</taxon>
        <taxon>Meloidogyninae</taxon>
        <taxon>Meloidogyne</taxon>
    </lineage>
</organism>
<dbReference type="Proteomes" id="UP000580250">
    <property type="component" value="Unassembled WGS sequence"/>
</dbReference>
<dbReference type="EMBL" id="CAJEWN010000022">
    <property type="protein sequence ID" value="CAD2138824.1"/>
    <property type="molecule type" value="Genomic_DNA"/>
</dbReference>